<organism evidence="2 3">
    <name type="scientific">Streptococcus gordonii</name>
    <dbReference type="NCBI Taxonomy" id="1302"/>
    <lineage>
        <taxon>Bacteria</taxon>
        <taxon>Bacillati</taxon>
        <taxon>Bacillota</taxon>
        <taxon>Bacilli</taxon>
        <taxon>Lactobacillales</taxon>
        <taxon>Streptococcaceae</taxon>
        <taxon>Streptococcus</taxon>
    </lineage>
</organism>
<feature type="transmembrane region" description="Helical" evidence="1">
    <location>
        <begin position="98"/>
        <end position="115"/>
    </location>
</feature>
<dbReference type="Proteomes" id="UP000070096">
    <property type="component" value="Unassembled WGS sequence"/>
</dbReference>
<reference evidence="2 3" key="1">
    <citation type="submission" date="2016-01" db="EMBL/GenBank/DDBJ databases">
        <title>Highly variable Streptococcus oralis are common among viridans streptococci isolated from primates.</title>
        <authorList>
            <person name="Denapaite D."/>
            <person name="Rieger M."/>
            <person name="Koendgen S."/>
            <person name="Brueckner R."/>
            <person name="Ochigava I."/>
            <person name="Kappeler P."/>
            <person name="Maetz-Rensing K."/>
            <person name="Leendertz F."/>
            <person name="Hakenbeck R."/>
        </authorList>
    </citation>
    <scope>NUCLEOTIDE SEQUENCE [LARGE SCALE GENOMIC DNA]</scope>
    <source>
        <strain evidence="2 3">DD07</strain>
    </source>
</reference>
<evidence type="ECO:0008006" key="4">
    <source>
        <dbReference type="Google" id="ProtNLM"/>
    </source>
</evidence>
<keyword evidence="1" id="KW-0472">Membrane</keyword>
<dbReference type="PATRIC" id="fig|1302.21.peg.227"/>
<gene>
    <name evidence="2" type="ORF">SGODD07_00202</name>
</gene>
<comment type="caution">
    <text evidence="2">The sequence shown here is derived from an EMBL/GenBank/DDBJ whole genome shotgun (WGS) entry which is preliminary data.</text>
</comment>
<dbReference type="AlphaFoldDB" id="A0A139NED6"/>
<feature type="transmembrane region" description="Helical" evidence="1">
    <location>
        <begin position="7"/>
        <end position="29"/>
    </location>
</feature>
<proteinExistence type="predicted"/>
<evidence type="ECO:0000256" key="1">
    <source>
        <dbReference type="SAM" id="Phobius"/>
    </source>
</evidence>
<feature type="transmembrane region" description="Helical" evidence="1">
    <location>
        <begin position="63"/>
        <end position="86"/>
    </location>
</feature>
<dbReference type="InterPro" id="IPR021560">
    <property type="entry name" value="DUF3021"/>
</dbReference>
<keyword evidence="1" id="KW-0812">Transmembrane</keyword>
<protein>
    <recommendedName>
        <fullName evidence="4">DUF3021 domain-containing protein</fullName>
    </recommendedName>
</protein>
<evidence type="ECO:0000313" key="3">
    <source>
        <dbReference type="Proteomes" id="UP000070096"/>
    </source>
</evidence>
<accession>A0A139NED6</accession>
<keyword evidence="1" id="KW-1133">Transmembrane helix</keyword>
<dbReference type="EMBL" id="LQRC01000032">
    <property type="protein sequence ID" value="KXT74405.1"/>
    <property type="molecule type" value="Genomic_DNA"/>
</dbReference>
<feature type="transmembrane region" description="Helical" evidence="1">
    <location>
        <begin position="35"/>
        <end position="56"/>
    </location>
</feature>
<name>A0A139NED6_STRGN</name>
<dbReference type="Pfam" id="PF11457">
    <property type="entry name" value="DUF3021"/>
    <property type="match status" value="1"/>
</dbReference>
<evidence type="ECO:0000313" key="2">
    <source>
        <dbReference type="EMBL" id="KXT74405.1"/>
    </source>
</evidence>
<sequence length="138" mass="15988">MSIKKCLHAILMGIQTGSAVYLIVLAFSIQKHPPTTSNIISVIVMSSLIGIISSILKTLEDRFSFLVSILLHFVIVAVLVCCFMVYNNWGFLIFNWHFWLDFILIYLFVWLFRYLDTNLKTKKINSALAKRRREKEGK</sequence>